<dbReference type="GO" id="GO:0030170">
    <property type="term" value="F:pyridoxal phosphate binding"/>
    <property type="evidence" value="ECO:0007669"/>
    <property type="project" value="InterPro"/>
</dbReference>
<dbReference type="InterPro" id="IPR015424">
    <property type="entry name" value="PyrdxlP-dep_Trfase"/>
</dbReference>
<sequence length="401" mass="43062">MTVRLSRRVTRMQPSASIAAKQRVTELQAQGKEIIDFTIGEPDMDTPAHIVQGAIDAMRGGDTHYTPTAGVAPLRQAIADKLRRDAGHDYTAAQVIVGSGAKQLINESFAATLDDGDEVIVPAPYWVSYPDIVTLYDGVPVVVPTTAANDFKLTPQALAAALTPRTRWVVLNAPGNPGGAIYTRDELRALADVLAGHPEVMVMTDDIYEYLAYDQHRHVNLVAAAPELAARTLLINGFSKSYAMTGWRIGYAAGPQALINAMGKLIGQSTTCVSSIAQAGALTALKGDQEFIEETRQVYEHRRDVMHKAVSAIPGVDCRLPQGAFYLFPSVQALLGKRTPGGQVVADDRDLVMYLLDEAGVAVMDGSAYGMPGHLRLSFATSLQTIERGCARMAQACARLA</sequence>
<dbReference type="GO" id="GO:0006520">
    <property type="term" value="P:amino acid metabolic process"/>
    <property type="evidence" value="ECO:0007669"/>
    <property type="project" value="InterPro"/>
</dbReference>
<dbReference type="InterPro" id="IPR050596">
    <property type="entry name" value="AspAT/PAT-like"/>
</dbReference>
<keyword evidence="10" id="KW-1185">Reference proteome</keyword>
<evidence type="ECO:0000256" key="3">
    <source>
        <dbReference type="ARBA" id="ARBA00022576"/>
    </source>
</evidence>
<evidence type="ECO:0000256" key="6">
    <source>
        <dbReference type="RuleBase" id="RU000481"/>
    </source>
</evidence>
<reference evidence="9 10" key="2">
    <citation type="submission" date="2017-08" db="EMBL/GenBank/DDBJ databases">
        <authorList>
            <person name="de Groot N.N."/>
        </authorList>
    </citation>
    <scope>NUCLEOTIDE SEQUENCE [LARGE SCALE GENOMIC DNA]</scope>
    <source>
        <strain evidence="9">Orrdi1</strain>
    </source>
</reference>
<evidence type="ECO:0000313" key="8">
    <source>
        <dbReference type="EMBL" id="SBT24452.1"/>
    </source>
</evidence>
<gene>
    <name evidence="8" type="ORF">ODI_03078</name>
    <name evidence="9" type="ORF">ODI_R4031</name>
</gene>
<accession>A0A1C3JYW7</accession>
<dbReference type="Proteomes" id="UP000078558">
    <property type="component" value="Chromosome I"/>
</dbReference>
<reference evidence="8 10" key="1">
    <citation type="submission" date="2016-06" db="EMBL/GenBank/DDBJ databases">
        <authorList>
            <person name="Kjaerup R.B."/>
            <person name="Dalgaard T.S."/>
            <person name="Juul-Madsen H.R."/>
        </authorList>
    </citation>
    <scope>NUCLEOTIDE SEQUENCE [LARGE SCALE GENOMIC DNA]</scope>
    <source>
        <strain evidence="8">Orrdi1</strain>
    </source>
</reference>
<feature type="domain" description="Aminotransferase class I/classII large" evidence="7">
    <location>
        <begin position="33"/>
        <end position="392"/>
    </location>
</feature>
<evidence type="ECO:0000256" key="4">
    <source>
        <dbReference type="ARBA" id="ARBA00022679"/>
    </source>
</evidence>
<dbReference type="RefSeq" id="WP_067750664.1">
    <property type="nucleotide sequence ID" value="NZ_LT907988.1"/>
</dbReference>
<dbReference type="PANTHER" id="PTHR46383:SF1">
    <property type="entry name" value="ASPARTATE AMINOTRANSFERASE"/>
    <property type="match status" value="1"/>
</dbReference>
<dbReference type="EMBL" id="LT907988">
    <property type="protein sequence ID" value="SOE52259.1"/>
    <property type="molecule type" value="Genomic_DNA"/>
</dbReference>
<evidence type="ECO:0000313" key="9">
    <source>
        <dbReference type="EMBL" id="SOE52259.1"/>
    </source>
</evidence>
<dbReference type="Gene3D" id="3.40.640.10">
    <property type="entry name" value="Type I PLP-dependent aspartate aminotransferase-like (Major domain)"/>
    <property type="match status" value="1"/>
</dbReference>
<dbReference type="AlphaFoldDB" id="A0A1C3JYW7"/>
<evidence type="ECO:0000256" key="2">
    <source>
        <dbReference type="ARBA" id="ARBA00007441"/>
    </source>
</evidence>
<dbReference type="InterPro" id="IPR015422">
    <property type="entry name" value="PyrdxlP-dep_Trfase_small"/>
</dbReference>
<organism evidence="8 10">
    <name type="scientific">Orrella dioscoreae</name>
    <dbReference type="NCBI Taxonomy" id="1851544"/>
    <lineage>
        <taxon>Bacteria</taxon>
        <taxon>Pseudomonadati</taxon>
        <taxon>Pseudomonadota</taxon>
        <taxon>Betaproteobacteria</taxon>
        <taxon>Burkholderiales</taxon>
        <taxon>Alcaligenaceae</taxon>
        <taxon>Orrella</taxon>
    </lineage>
</organism>
<dbReference type="EC" id="2.6.1.-" evidence="6"/>
<dbReference type="CDD" id="cd00609">
    <property type="entry name" value="AAT_like"/>
    <property type="match status" value="1"/>
</dbReference>
<dbReference type="Pfam" id="PF00155">
    <property type="entry name" value="Aminotran_1_2"/>
    <property type="match status" value="1"/>
</dbReference>
<evidence type="ECO:0000259" key="7">
    <source>
        <dbReference type="Pfam" id="PF00155"/>
    </source>
</evidence>
<dbReference type="PROSITE" id="PS00105">
    <property type="entry name" value="AA_TRANSFER_CLASS_1"/>
    <property type="match status" value="1"/>
</dbReference>
<evidence type="ECO:0000256" key="5">
    <source>
        <dbReference type="ARBA" id="ARBA00022898"/>
    </source>
</evidence>
<comment type="cofactor">
    <cofactor evidence="1 6">
        <name>pyridoxal 5'-phosphate</name>
        <dbReference type="ChEBI" id="CHEBI:597326"/>
    </cofactor>
</comment>
<dbReference type="Gene3D" id="3.90.1150.10">
    <property type="entry name" value="Aspartate Aminotransferase, domain 1"/>
    <property type="match status" value="1"/>
</dbReference>
<proteinExistence type="inferred from homology"/>
<evidence type="ECO:0000313" key="10">
    <source>
        <dbReference type="Proteomes" id="UP000078558"/>
    </source>
</evidence>
<evidence type="ECO:0000256" key="1">
    <source>
        <dbReference type="ARBA" id="ARBA00001933"/>
    </source>
</evidence>
<dbReference type="OrthoDB" id="9803354at2"/>
<dbReference type="InterPro" id="IPR004838">
    <property type="entry name" value="NHTrfase_class1_PyrdxlP-BS"/>
</dbReference>
<keyword evidence="4 6" id="KW-0808">Transferase</keyword>
<keyword evidence="5" id="KW-0663">Pyridoxal phosphate</keyword>
<dbReference type="STRING" id="1851544.ODI_03078"/>
<comment type="similarity">
    <text evidence="2 6">Belongs to the class-I pyridoxal-phosphate-dependent aminotransferase family.</text>
</comment>
<dbReference type="PANTHER" id="PTHR46383">
    <property type="entry name" value="ASPARTATE AMINOTRANSFERASE"/>
    <property type="match status" value="1"/>
</dbReference>
<dbReference type="FunFam" id="3.40.640.10:FF:000033">
    <property type="entry name" value="Aspartate aminotransferase"/>
    <property type="match status" value="1"/>
</dbReference>
<dbReference type="GO" id="GO:0008483">
    <property type="term" value="F:transaminase activity"/>
    <property type="evidence" value="ECO:0007669"/>
    <property type="project" value="UniProtKB-KW"/>
</dbReference>
<protein>
    <recommendedName>
        <fullName evidence="6">Aminotransferase</fullName>
        <ecNumber evidence="6">2.6.1.-</ecNumber>
    </recommendedName>
</protein>
<dbReference type="EMBL" id="FLRC01000009">
    <property type="protein sequence ID" value="SBT24452.1"/>
    <property type="molecule type" value="Genomic_DNA"/>
</dbReference>
<dbReference type="InterPro" id="IPR015421">
    <property type="entry name" value="PyrdxlP-dep_Trfase_major"/>
</dbReference>
<keyword evidence="3 6" id="KW-0032">Aminotransferase</keyword>
<dbReference type="SUPFAM" id="SSF53383">
    <property type="entry name" value="PLP-dependent transferases"/>
    <property type="match status" value="1"/>
</dbReference>
<name>A0A1C3JYW7_9BURK</name>
<dbReference type="InterPro" id="IPR004839">
    <property type="entry name" value="Aminotransferase_I/II_large"/>
</dbReference>
<dbReference type="KEGG" id="odi:ODI_R4031"/>